<organism evidence="8 9">
    <name type="scientific">Synchytrium microbalum</name>
    <dbReference type="NCBI Taxonomy" id="1806994"/>
    <lineage>
        <taxon>Eukaryota</taxon>
        <taxon>Fungi</taxon>
        <taxon>Fungi incertae sedis</taxon>
        <taxon>Chytridiomycota</taxon>
        <taxon>Chytridiomycota incertae sedis</taxon>
        <taxon>Chytridiomycetes</taxon>
        <taxon>Synchytriales</taxon>
        <taxon>Synchytriaceae</taxon>
        <taxon>Synchytrium</taxon>
    </lineage>
</organism>
<dbReference type="OrthoDB" id="2317211at2759"/>
<evidence type="ECO:0000256" key="4">
    <source>
        <dbReference type="ARBA" id="ARBA00022989"/>
    </source>
</evidence>
<evidence type="ECO:0000256" key="2">
    <source>
        <dbReference type="ARBA" id="ARBA00022692"/>
    </source>
</evidence>
<keyword evidence="9" id="KW-1185">Reference proteome</keyword>
<evidence type="ECO:0008006" key="10">
    <source>
        <dbReference type="Google" id="ProtNLM"/>
    </source>
</evidence>
<dbReference type="GO" id="GO:0006123">
    <property type="term" value="P:mitochondrial electron transport, cytochrome c to oxygen"/>
    <property type="evidence" value="ECO:0007669"/>
    <property type="project" value="TreeGrafter"/>
</dbReference>
<dbReference type="PANTHER" id="PTHR28264:SF1">
    <property type="entry name" value="CYTOCHROME C OXIDASE SUBUNIT 6C"/>
    <property type="match status" value="1"/>
</dbReference>
<evidence type="ECO:0000256" key="7">
    <source>
        <dbReference type="SAM" id="Phobius"/>
    </source>
</evidence>
<comment type="caution">
    <text evidence="8">The sequence shown here is derived from an EMBL/GenBank/DDBJ whole genome shotgun (WGS) entry which is preliminary data.</text>
</comment>
<keyword evidence="4 7" id="KW-1133">Transmembrane helix</keyword>
<dbReference type="RefSeq" id="XP_031026511.1">
    <property type="nucleotide sequence ID" value="XM_031167419.1"/>
</dbReference>
<dbReference type="GeneID" id="42002716"/>
<dbReference type="EMBL" id="QEAO01000005">
    <property type="protein sequence ID" value="TPX36198.1"/>
    <property type="molecule type" value="Genomic_DNA"/>
</dbReference>
<evidence type="ECO:0000313" key="9">
    <source>
        <dbReference type="Proteomes" id="UP000319731"/>
    </source>
</evidence>
<dbReference type="PANTHER" id="PTHR28264">
    <property type="entry name" value="CYTOCHROME C OXIDASE SUBUNIT 7A"/>
    <property type="match status" value="1"/>
</dbReference>
<evidence type="ECO:0000256" key="1">
    <source>
        <dbReference type="ARBA" id="ARBA00004273"/>
    </source>
</evidence>
<dbReference type="Proteomes" id="UP000319731">
    <property type="component" value="Unassembled WGS sequence"/>
</dbReference>
<evidence type="ECO:0000256" key="5">
    <source>
        <dbReference type="ARBA" id="ARBA00023128"/>
    </source>
</evidence>
<reference evidence="8 9" key="1">
    <citation type="journal article" date="2019" name="Sci. Rep.">
        <title>Comparative genomics of chytrid fungi reveal insights into the obligate biotrophic and pathogenic lifestyle of Synchytrium endobioticum.</title>
        <authorList>
            <person name="van de Vossenberg B.T.L.H."/>
            <person name="Warris S."/>
            <person name="Nguyen H.D.T."/>
            <person name="van Gent-Pelzer M.P.E."/>
            <person name="Joly D.L."/>
            <person name="van de Geest H.C."/>
            <person name="Bonants P.J.M."/>
            <person name="Smith D.S."/>
            <person name="Levesque C.A."/>
            <person name="van der Lee T.A.J."/>
        </authorList>
    </citation>
    <scope>NUCLEOTIDE SEQUENCE [LARGE SCALE GENOMIC DNA]</scope>
    <source>
        <strain evidence="8 9">JEL517</strain>
    </source>
</reference>
<evidence type="ECO:0000313" key="8">
    <source>
        <dbReference type="EMBL" id="TPX36198.1"/>
    </source>
</evidence>
<gene>
    <name evidence="8" type="ORF">SmJEL517_g01491</name>
</gene>
<dbReference type="GO" id="GO:0004129">
    <property type="term" value="F:cytochrome-c oxidase activity"/>
    <property type="evidence" value="ECO:0007669"/>
    <property type="project" value="TreeGrafter"/>
</dbReference>
<accession>A0A507CA29</accession>
<keyword evidence="3" id="KW-0999">Mitochondrion inner membrane</keyword>
<dbReference type="GO" id="GO:0005743">
    <property type="term" value="C:mitochondrial inner membrane"/>
    <property type="evidence" value="ECO:0007669"/>
    <property type="project" value="UniProtKB-SubCell"/>
</dbReference>
<evidence type="ECO:0000256" key="3">
    <source>
        <dbReference type="ARBA" id="ARBA00022792"/>
    </source>
</evidence>
<keyword evidence="5" id="KW-0496">Mitochondrion</keyword>
<feature type="transmembrane region" description="Helical" evidence="7">
    <location>
        <begin position="16"/>
        <end position="37"/>
    </location>
</feature>
<evidence type="ECO:0000256" key="6">
    <source>
        <dbReference type="ARBA" id="ARBA00023136"/>
    </source>
</evidence>
<comment type="subcellular location">
    <subcellularLocation>
        <location evidence="1">Mitochondrion inner membrane</location>
    </subcellularLocation>
</comment>
<dbReference type="CDD" id="cd22888">
    <property type="entry name" value="CcO_VIIa_fungal"/>
    <property type="match status" value="1"/>
</dbReference>
<protein>
    <recommendedName>
        <fullName evidence="10">Cytochrome c oxidase polypeptide VIIA</fullName>
    </recommendedName>
</protein>
<name>A0A507CA29_9FUNG</name>
<keyword evidence="2 7" id="KW-0812">Transmembrane</keyword>
<sequence>MSSAIAPLVGRFRKRVIFDVVGSCTLGTVLAFGYWHFIHTPQFNDYDNYFKKVQAEIKEKEVAWRQSLAVDAPNASAAQPADEEEIAVL</sequence>
<proteinExistence type="predicted"/>
<dbReference type="AlphaFoldDB" id="A0A507CA29"/>
<keyword evidence="6 7" id="KW-0472">Membrane</keyword>